<dbReference type="Proteomes" id="UP001431199">
    <property type="component" value="Unassembled WGS sequence"/>
</dbReference>
<reference evidence="1" key="1">
    <citation type="submission" date="2022-09" db="EMBL/GenBank/DDBJ databases">
        <title>Eubacterium sp. LFL-14 isolated from human feces.</title>
        <authorList>
            <person name="Liu F."/>
        </authorList>
    </citation>
    <scope>NUCLEOTIDE SEQUENCE</scope>
    <source>
        <strain evidence="1">LFL-14</strain>
    </source>
</reference>
<protein>
    <submittedName>
        <fullName evidence="1">Uncharacterized protein</fullName>
    </submittedName>
</protein>
<comment type="caution">
    <text evidence="1">The sequence shown here is derived from an EMBL/GenBank/DDBJ whole genome shotgun (WGS) entry which is preliminary data.</text>
</comment>
<dbReference type="EMBL" id="JAODBU010000002">
    <property type="protein sequence ID" value="MCT7397845.1"/>
    <property type="molecule type" value="Genomic_DNA"/>
</dbReference>
<sequence>MIEHIDRNKRMVKGNMAQVASLNETIELYKWLQGEKMEGYKIKYQPKLNKEQAFAIIYLLQEAYGFIPDVYEKCDTCGKLYDSDVEGDVISDEEQSKYINCCAECM</sequence>
<name>A0ABT2LX33_9FIRM</name>
<proteinExistence type="predicted"/>
<dbReference type="RefSeq" id="WP_260978281.1">
    <property type="nucleotide sequence ID" value="NZ_JAODBU010000002.1"/>
</dbReference>
<accession>A0ABT2LX33</accession>
<evidence type="ECO:0000313" key="2">
    <source>
        <dbReference type="Proteomes" id="UP001431199"/>
    </source>
</evidence>
<organism evidence="1 2">
    <name type="scientific">Eubacterium album</name>
    <dbReference type="NCBI Taxonomy" id="2978477"/>
    <lineage>
        <taxon>Bacteria</taxon>
        <taxon>Bacillati</taxon>
        <taxon>Bacillota</taxon>
        <taxon>Clostridia</taxon>
        <taxon>Eubacteriales</taxon>
        <taxon>Eubacteriaceae</taxon>
        <taxon>Eubacterium</taxon>
    </lineage>
</organism>
<gene>
    <name evidence="1" type="ORF">N5B56_01920</name>
</gene>
<evidence type="ECO:0000313" key="1">
    <source>
        <dbReference type="EMBL" id="MCT7397845.1"/>
    </source>
</evidence>
<keyword evidence="2" id="KW-1185">Reference proteome</keyword>